<keyword evidence="3" id="KW-0489">Methyltransferase</keyword>
<evidence type="ECO:0000256" key="1">
    <source>
        <dbReference type="SAM" id="Phobius"/>
    </source>
</evidence>
<gene>
    <name evidence="3" type="ORF">UT17_C0004G0161</name>
</gene>
<accession>A0A0G0LIT7</accession>
<keyword evidence="3" id="KW-0808">Transferase</keyword>
<evidence type="ECO:0000313" key="4">
    <source>
        <dbReference type="Proteomes" id="UP000034774"/>
    </source>
</evidence>
<dbReference type="CDD" id="cd02440">
    <property type="entry name" value="AdoMet_MTases"/>
    <property type="match status" value="1"/>
</dbReference>
<evidence type="ECO:0000259" key="2">
    <source>
        <dbReference type="Pfam" id="PF08241"/>
    </source>
</evidence>
<comment type="caution">
    <text evidence="3">The sequence shown here is derived from an EMBL/GenBank/DDBJ whole genome shotgun (WGS) entry which is preliminary data.</text>
</comment>
<dbReference type="InterPro" id="IPR013216">
    <property type="entry name" value="Methyltransf_11"/>
</dbReference>
<protein>
    <submittedName>
        <fullName evidence="3">Methylase involved in ubiquinone/menaquinone biosynthesis</fullName>
    </submittedName>
</protein>
<dbReference type="GO" id="GO:0032259">
    <property type="term" value="P:methylation"/>
    <property type="evidence" value="ECO:0007669"/>
    <property type="project" value="UniProtKB-KW"/>
</dbReference>
<dbReference type="GO" id="GO:0008757">
    <property type="term" value="F:S-adenosylmethionine-dependent methyltransferase activity"/>
    <property type="evidence" value="ECO:0007669"/>
    <property type="project" value="InterPro"/>
</dbReference>
<dbReference type="STRING" id="1618572.UT17_C0004G0161"/>
<dbReference type="SUPFAM" id="SSF53335">
    <property type="entry name" value="S-adenosyl-L-methionine-dependent methyltransferases"/>
    <property type="match status" value="1"/>
</dbReference>
<keyword evidence="1" id="KW-0812">Transmembrane</keyword>
<keyword evidence="1" id="KW-0472">Membrane</keyword>
<dbReference type="AlphaFoldDB" id="A0A0G0LIT7"/>
<dbReference type="Proteomes" id="UP000034774">
    <property type="component" value="Unassembled WGS sequence"/>
</dbReference>
<dbReference type="InterPro" id="IPR029063">
    <property type="entry name" value="SAM-dependent_MTases_sf"/>
</dbReference>
<feature type="domain" description="Methyltransferase type 11" evidence="2">
    <location>
        <begin position="39"/>
        <end position="133"/>
    </location>
</feature>
<name>A0A0G0LIT7_9BACT</name>
<keyword evidence="3" id="KW-0830">Ubiquinone</keyword>
<organism evidence="3 4">
    <name type="scientific">Candidatus Woesebacteria bacterium GW2011_GWB1_39_10</name>
    <dbReference type="NCBI Taxonomy" id="1618572"/>
    <lineage>
        <taxon>Bacteria</taxon>
        <taxon>Candidatus Woeseibacteriota</taxon>
    </lineage>
</organism>
<keyword evidence="1" id="KW-1133">Transmembrane helix</keyword>
<dbReference type="EMBL" id="LBVU01000004">
    <property type="protein sequence ID" value="KKQ91813.1"/>
    <property type="molecule type" value="Genomic_DNA"/>
</dbReference>
<dbReference type="Gene3D" id="3.40.50.150">
    <property type="entry name" value="Vaccinia Virus protein VP39"/>
    <property type="match status" value="1"/>
</dbReference>
<evidence type="ECO:0000313" key="3">
    <source>
        <dbReference type="EMBL" id="KKQ91813.1"/>
    </source>
</evidence>
<reference evidence="3 4" key="1">
    <citation type="journal article" date="2015" name="Nature">
        <title>rRNA introns, odd ribosomes, and small enigmatic genomes across a large radiation of phyla.</title>
        <authorList>
            <person name="Brown C.T."/>
            <person name="Hug L.A."/>
            <person name="Thomas B.C."/>
            <person name="Sharon I."/>
            <person name="Castelle C.J."/>
            <person name="Singh A."/>
            <person name="Wilkins M.J."/>
            <person name="Williams K.H."/>
            <person name="Banfield J.F."/>
        </authorList>
    </citation>
    <scope>NUCLEOTIDE SEQUENCE [LARGE SCALE GENOMIC DNA]</scope>
</reference>
<proteinExistence type="predicted"/>
<feature type="transmembrane region" description="Helical" evidence="1">
    <location>
        <begin position="200"/>
        <end position="219"/>
    </location>
</feature>
<sequence>MNLENIKFFLFPFLLNEQNRVRWVIKEIGKIPGGKSIIDVGAGEGRFRKYSKHLKYTSQDLGQYKGDGDMIGLQMGEWDMSKIDIVSDITKIPVKNFSFDNILCTEVLEHVPYPDLAVKEISRILKKKGKLILTAPFASQTHFSPYFFSTGFSINWYKRLLVDNGLKILKIQSNGNFFDYINQELSRLPITLKKYSSLGYLPYLLYFIIIPVVMMVWFVSKFSTGSEKQLCFGYFVLATKI</sequence>
<dbReference type="Pfam" id="PF08241">
    <property type="entry name" value="Methyltransf_11"/>
    <property type="match status" value="1"/>
</dbReference>